<dbReference type="InterPro" id="IPR020988">
    <property type="entry name" value="Pept_U32_collagenase"/>
</dbReference>
<sequence>MHRTVSRSSTAEGPRRPELLAPAGGLEAGLAALQYGADAVYLGLKRFSARADAQNFTLDELDRFLGHARALTPVRRAFVAVNTLVLDRELPGLVDTLGDLADLGADALIVQDLGVARLARRHFPQLELHASTQLAAHSRAGVETLRDLGFARVTLARELTLEELRDCAAVPGVEVEAFLHGALCYAYSGLCLFSSHVLGRSGNRGSCAYPCRDRWEVTSLDGPPLPERLRSGFAFSMKDLALPDHVGALRDAGVACLKIEGRKKGPTYVAAAVDYYRRLLDGTLPAAERPEREADLKATFARPWTTLYLDSHREKDVADRDLVGHRGAPLGQVEAVVRSGAGAAIRFRTARALARHDGLQVEVPGLDRPFGFGVSSLRLVTRGAAADVFEAPAGALVEVPLPDDYPTVPRGAPVSCSSSQAVKLRYQLERPKLAQRARRPMSVAAEVSETGLRLEASAEAAPGHAVRAEVTVAGALEAARDPAGMAASARAAFEKLGDTRFRLAGLDWRNPAGRFVPVSRLNEARRALAEALDAAVTAHARGQVEAARAAEAALTPGAAAPGDAPRFTVKVDRLEALDAFEPEDFEGADDVVVDLGLLPLRGLVERLSALTARAGPERLRLGLPLIVRGWEERALRARVEALRAAGYRRWELTGPASWAHLGLAPGDAGGLDLSSDWSLYAVNRAAARQLRDLGVGRITLSTEDVRENLAALLAELGPAASVVVYEDSPLFISESCPYANLAGGCPGPASCTFERMELTSSHGGKALVVNERCRAFTLNDAPYNLSPRLAALREAGARSFRVHFVHRPYAPERARELWRALRRGQVVRPGHLGNFDREAW</sequence>
<organism evidence="2 3">
    <name type="scientific">Anaeromyxobacter diazotrophicus</name>
    <dbReference type="NCBI Taxonomy" id="2590199"/>
    <lineage>
        <taxon>Bacteria</taxon>
        <taxon>Pseudomonadati</taxon>
        <taxon>Myxococcota</taxon>
        <taxon>Myxococcia</taxon>
        <taxon>Myxococcales</taxon>
        <taxon>Cystobacterineae</taxon>
        <taxon>Anaeromyxobacteraceae</taxon>
        <taxon>Anaeromyxobacter</taxon>
    </lineage>
</organism>
<protein>
    <submittedName>
        <fullName evidence="2">Peptidase U32</fullName>
    </submittedName>
</protein>
<reference evidence="3" key="1">
    <citation type="journal article" date="2020" name="Appl. Environ. Microbiol.">
        <title>Diazotrophic Anaeromyxobacter Isolates from Soils.</title>
        <authorList>
            <person name="Masuda Y."/>
            <person name="Yamanaka H."/>
            <person name="Xu Z.X."/>
            <person name="Shiratori Y."/>
            <person name="Aono T."/>
            <person name="Amachi S."/>
            <person name="Senoo K."/>
            <person name="Itoh H."/>
        </authorList>
    </citation>
    <scope>NUCLEOTIDE SEQUENCE [LARGE SCALE GENOMIC DNA]</scope>
    <source>
        <strain evidence="3">R267</strain>
    </source>
</reference>
<name>A0A7I9VJK1_9BACT</name>
<dbReference type="InterPro" id="IPR001539">
    <property type="entry name" value="Peptidase_U32"/>
</dbReference>
<feature type="domain" description="Peptidase U32 collagenase" evidence="1">
    <location>
        <begin position="430"/>
        <end position="536"/>
    </location>
</feature>
<proteinExistence type="predicted"/>
<dbReference type="InterPro" id="IPR051454">
    <property type="entry name" value="RNA/ubiquinone_mod_enzymes"/>
</dbReference>
<dbReference type="AlphaFoldDB" id="A0A7I9VJK1"/>
<dbReference type="Pfam" id="PF12392">
    <property type="entry name" value="DUF3656"/>
    <property type="match status" value="1"/>
</dbReference>
<dbReference type="Proteomes" id="UP000503640">
    <property type="component" value="Unassembled WGS sequence"/>
</dbReference>
<keyword evidence="3" id="KW-1185">Reference proteome</keyword>
<evidence type="ECO:0000313" key="3">
    <source>
        <dbReference type="Proteomes" id="UP000503640"/>
    </source>
</evidence>
<accession>A0A7I9VJK1</accession>
<gene>
    <name evidence="2" type="ORF">AMYX_12940</name>
</gene>
<dbReference type="PANTHER" id="PTHR30217:SF10">
    <property type="entry name" value="23S RRNA 5-HYDROXYCYTIDINE C2501 SYNTHASE"/>
    <property type="match status" value="1"/>
</dbReference>
<comment type="caution">
    <text evidence="2">The sequence shown here is derived from an EMBL/GenBank/DDBJ whole genome shotgun (WGS) entry which is preliminary data.</text>
</comment>
<evidence type="ECO:0000313" key="2">
    <source>
        <dbReference type="EMBL" id="GEJ56553.1"/>
    </source>
</evidence>
<dbReference type="EMBL" id="BJTG01000003">
    <property type="protein sequence ID" value="GEJ56553.1"/>
    <property type="molecule type" value="Genomic_DNA"/>
</dbReference>
<dbReference type="Pfam" id="PF01136">
    <property type="entry name" value="Peptidase_U32"/>
    <property type="match status" value="1"/>
</dbReference>
<evidence type="ECO:0000259" key="1">
    <source>
        <dbReference type="Pfam" id="PF12392"/>
    </source>
</evidence>
<dbReference type="PANTHER" id="PTHR30217">
    <property type="entry name" value="PEPTIDASE U32 FAMILY"/>
    <property type="match status" value="1"/>
</dbReference>